<keyword evidence="2" id="KW-0521">NADP</keyword>
<accession>A0A1W2TND7</accession>
<proteinExistence type="inferred from homology"/>
<name>A0A1W2TND7_ROSNE</name>
<gene>
    <name evidence="5" type="ORF">SAMD00023353_4100220</name>
</gene>
<keyword evidence="6" id="KW-1185">Reference proteome</keyword>
<evidence type="ECO:0000256" key="3">
    <source>
        <dbReference type="ARBA" id="ARBA00023002"/>
    </source>
</evidence>
<dbReference type="InterPro" id="IPR036291">
    <property type="entry name" value="NAD(P)-bd_dom_sf"/>
</dbReference>
<keyword evidence="3" id="KW-0560">Oxidoreductase</keyword>
<dbReference type="Pfam" id="PF00106">
    <property type="entry name" value="adh_short"/>
    <property type="match status" value="1"/>
</dbReference>
<feature type="compositionally biased region" description="Pro residues" evidence="4">
    <location>
        <begin position="49"/>
        <end position="58"/>
    </location>
</feature>
<comment type="similarity">
    <text evidence="1">Belongs to the short-chain dehydrogenases/reductases (SDR) family.</text>
</comment>
<dbReference type="OrthoDB" id="37659at2759"/>
<evidence type="ECO:0000313" key="6">
    <source>
        <dbReference type="Proteomes" id="UP000054516"/>
    </source>
</evidence>
<evidence type="ECO:0000313" key="5">
    <source>
        <dbReference type="EMBL" id="GAP89882.2"/>
    </source>
</evidence>
<protein>
    <submittedName>
        <fullName evidence="5">Putative (-)-trans-carveol dehydrogenase</fullName>
    </submittedName>
</protein>
<evidence type="ECO:0000256" key="2">
    <source>
        <dbReference type="ARBA" id="ARBA00022857"/>
    </source>
</evidence>
<evidence type="ECO:0000256" key="1">
    <source>
        <dbReference type="ARBA" id="ARBA00006484"/>
    </source>
</evidence>
<dbReference type="EMBL" id="DF977486">
    <property type="protein sequence ID" value="GAP89882.2"/>
    <property type="molecule type" value="Genomic_DNA"/>
</dbReference>
<dbReference type="AlphaFoldDB" id="A0A1W2TND7"/>
<dbReference type="Gene3D" id="3.40.50.720">
    <property type="entry name" value="NAD(P)-binding Rossmann-like Domain"/>
    <property type="match status" value="1"/>
</dbReference>
<dbReference type="PROSITE" id="PS00061">
    <property type="entry name" value="ADH_SHORT"/>
    <property type="match status" value="1"/>
</dbReference>
<dbReference type="PRINTS" id="PR00081">
    <property type="entry name" value="GDHRDH"/>
</dbReference>
<dbReference type="STRING" id="77044.A0A1W2TND7"/>
<dbReference type="InterPro" id="IPR002347">
    <property type="entry name" value="SDR_fam"/>
</dbReference>
<organism evidence="5">
    <name type="scientific">Rosellinia necatrix</name>
    <name type="common">White root-rot fungus</name>
    <dbReference type="NCBI Taxonomy" id="77044"/>
    <lineage>
        <taxon>Eukaryota</taxon>
        <taxon>Fungi</taxon>
        <taxon>Dikarya</taxon>
        <taxon>Ascomycota</taxon>
        <taxon>Pezizomycotina</taxon>
        <taxon>Sordariomycetes</taxon>
        <taxon>Xylariomycetidae</taxon>
        <taxon>Xylariales</taxon>
        <taxon>Xylariaceae</taxon>
        <taxon>Rosellinia</taxon>
    </lineage>
</organism>
<dbReference type="InterPro" id="IPR020904">
    <property type="entry name" value="Sc_DH/Rdtase_CS"/>
</dbReference>
<dbReference type="Proteomes" id="UP000054516">
    <property type="component" value="Unassembled WGS sequence"/>
</dbReference>
<feature type="region of interest" description="Disordered" evidence="4">
    <location>
        <begin position="44"/>
        <end position="71"/>
    </location>
</feature>
<dbReference type="OMA" id="DYSTAKH"/>
<dbReference type="GO" id="GO:0016491">
    <property type="term" value="F:oxidoreductase activity"/>
    <property type="evidence" value="ECO:0007669"/>
    <property type="project" value="UniProtKB-KW"/>
</dbReference>
<evidence type="ECO:0000256" key="4">
    <source>
        <dbReference type="SAM" id="MobiDB-lite"/>
    </source>
</evidence>
<sequence length="311" mass="32167">MAQFVIKDDDLTGLKGQVVIVTGSSSGIGLATVQLLLSLGASVIGTDVQPPPPPPPPEEQQQQQQDSADGGEFSFHEVSVTDWAGLRDVFKAAVARHGRVDHVFANAGVAPHHDYVGTTELDGAGDPLEPSARVLDVNLRGAVNAAALAVHYIRRNPGGGVGSVVINSSSTAMLRFRAVDYAVAKHGALGLMRGLHASLAARGLGGAVRANAVAPSWTASAMVPDGEAARAAGVEPQPASAVARAAALLMADRARRGHLVHVARGVYTEADEALLLPAYASLMPAGARPEDESFGAMREAFESRWAEGRGS</sequence>
<dbReference type="SUPFAM" id="SSF51735">
    <property type="entry name" value="NAD(P)-binding Rossmann-fold domains"/>
    <property type="match status" value="1"/>
</dbReference>
<dbReference type="PANTHER" id="PTHR43180:SF10">
    <property type="entry name" value="NAD(P)-BINDING PROTEIN"/>
    <property type="match status" value="1"/>
</dbReference>
<reference evidence="5" key="1">
    <citation type="submission" date="2016-03" db="EMBL/GenBank/DDBJ databases">
        <title>Draft genome sequence of Rosellinia necatrix.</title>
        <authorList>
            <person name="Kanematsu S."/>
        </authorList>
    </citation>
    <scope>NUCLEOTIDE SEQUENCE [LARGE SCALE GENOMIC DNA]</scope>
    <source>
        <strain evidence="5">W97</strain>
    </source>
</reference>
<dbReference type="PANTHER" id="PTHR43180">
    <property type="entry name" value="3-OXOACYL-(ACYL-CARRIER-PROTEIN) REDUCTASE (AFU_ORTHOLOGUE AFUA_6G11210)"/>
    <property type="match status" value="1"/>
</dbReference>